<feature type="compositionally biased region" description="Polar residues" evidence="4">
    <location>
        <begin position="1"/>
        <end position="19"/>
    </location>
</feature>
<feature type="active site" description="Nucleophile" evidence="2 3">
    <location>
        <position position="183"/>
    </location>
</feature>
<dbReference type="AlphaFoldDB" id="A0A3N0C4L1"/>
<dbReference type="NCBIfam" id="NF001209">
    <property type="entry name" value="PRK00175.1"/>
    <property type="match status" value="1"/>
</dbReference>
<dbReference type="NCBIfam" id="TIGR01392">
    <property type="entry name" value="homoserO_Ac_trn"/>
    <property type="match status" value="1"/>
</dbReference>
<reference evidence="6 7" key="1">
    <citation type="submission" date="2018-10" db="EMBL/GenBank/DDBJ databases">
        <title>Genome sequencing of Arthrobacter oryzae TNB02.</title>
        <authorList>
            <person name="Cho Y.-J."/>
            <person name="Cho A."/>
            <person name="Kim O.-S."/>
        </authorList>
    </citation>
    <scope>NUCLEOTIDE SEQUENCE [LARGE SCALE GENOMIC DNA]</scope>
    <source>
        <strain evidence="6 7">TNB02</strain>
    </source>
</reference>
<dbReference type="GO" id="GO:0009092">
    <property type="term" value="P:homoserine metabolic process"/>
    <property type="evidence" value="ECO:0007669"/>
    <property type="project" value="TreeGrafter"/>
</dbReference>
<comment type="function">
    <text evidence="2">Transfers an acetyl group from acetyl-CoA to L-homoserine, forming acetyl-L-homoserine.</text>
</comment>
<protein>
    <recommendedName>
        <fullName evidence="2">Homoserine O-acetyltransferase</fullName>
        <shortName evidence="2">HAT</shortName>
        <ecNumber evidence="2">2.3.1.31</ecNumber>
    </recommendedName>
    <alternativeName>
        <fullName evidence="2">Homoserine transacetylase</fullName>
        <shortName evidence="2">HTA</shortName>
    </alternativeName>
</protein>
<dbReference type="SUPFAM" id="SSF53474">
    <property type="entry name" value="alpha/beta-Hydrolases"/>
    <property type="match status" value="1"/>
</dbReference>
<feature type="region of interest" description="Disordered" evidence="4">
    <location>
        <begin position="1"/>
        <end position="20"/>
    </location>
</feature>
<keyword evidence="2" id="KW-0963">Cytoplasm</keyword>
<evidence type="ECO:0000259" key="5">
    <source>
        <dbReference type="Pfam" id="PF00561"/>
    </source>
</evidence>
<feature type="binding site" evidence="2">
    <location>
        <position position="252"/>
    </location>
    <ligand>
        <name>substrate</name>
    </ligand>
</feature>
<evidence type="ECO:0000256" key="2">
    <source>
        <dbReference type="HAMAP-Rule" id="MF_00296"/>
    </source>
</evidence>
<keyword evidence="7" id="KW-1185">Reference proteome</keyword>
<dbReference type="GO" id="GO:0004414">
    <property type="term" value="F:homoserine O-acetyltransferase activity"/>
    <property type="evidence" value="ECO:0007669"/>
    <property type="project" value="UniProtKB-UniRule"/>
</dbReference>
<comment type="catalytic activity">
    <reaction evidence="2">
        <text>L-homoserine + acetyl-CoA = O-acetyl-L-homoserine + CoA</text>
        <dbReference type="Rhea" id="RHEA:13701"/>
        <dbReference type="ChEBI" id="CHEBI:57287"/>
        <dbReference type="ChEBI" id="CHEBI:57288"/>
        <dbReference type="ChEBI" id="CHEBI:57476"/>
        <dbReference type="ChEBI" id="CHEBI:57716"/>
        <dbReference type="EC" id="2.3.1.31"/>
    </reaction>
</comment>
<comment type="pathway">
    <text evidence="2">Amino-acid biosynthesis; L-methionine biosynthesis via de novo pathway; O-acetyl-L-homoserine from L-homoserine: step 1/1.</text>
</comment>
<dbReference type="Proteomes" id="UP000273807">
    <property type="component" value="Unassembled WGS sequence"/>
</dbReference>
<dbReference type="RefSeq" id="WP_123254567.1">
    <property type="nucleotide sequence ID" value="NZ_RBED01000072.1"/>
</dbReference>
<dbReference type="PANTHER" id="PTHR32268">
    <property type="entry name" value="HOMOSERINE O-ACETYLTRANSFERASE"/>
    <property type="match status" value="1"/>
</dbReference>
<dbReference type="OrthoDB" id="9800754at2"/>
<dbReference type="UniPathway" id="UPA00051">
    <property type="reaction ID" value="UER00074"/>
</dbReference>
<feature type="binding site" evidence="2">
    <location>
        <position position="382"/>
    </location>
    <ligand>
        <name>substrate</name>
    </ligand>
</feature>
<sequence>MTISITRSGVPETTPSRNAGTCAASASARVADVHPAPPAGAPDGTVQYLRIGALDLECGVTLPDVVLGYETWGTLNADGSNAVLIEHALTGDTHVTRGASEEPGWWEELAGPGAPVDTDRYFVVSINILGGCYGSTGPSTPAPDGQPWGSRFPLVTLRDTTAAEARLADALGIGSWYAVLGGSLGGARALEWAVTYPERVRHCAVISVGASSTAEQIAFAQAQTLAIRQDPNFRGGNYYGGPQPEAGLALARRIAHITYRSAAELDGRFGRNPQGAEAPLEAGSVAGRGRYQVESYLDHQGSKLVRRFDANSYIAITEALMSHDVCRGRGALSASLAAATAKFLIAAVESDRLYFPAQSLELAEALPGGAVLHMIDSPIGHDGFLTEIGQLSGQLRSHFFG</sequence>
<feature type="active site" evidence="2 3">
    <location>
        <position position="351"/>
    </location>
</feature>
<evidence type="ECO:0000256" key="3">
    <source>
        <dbReference type="PIRSR" id="PIRSR000443-1"/>
    </source>
</evidence>
<organism evidence="6 7">
    <name type="scientific">Arthrobacter oryzae</name>
    <dbReference type="NCBI Taxonomy" id="409290"/>
    <lineage>
        <taxon>Bacteria</taxon>
        <taxon>Bacillati</taxon>
        <taxon>Actinomycetota</taxon>
        <taxon>Actinomycetes</taxon>
        <taxon>Micrococcales</taxon>
        <taxon>Micrococcaceae</taxon>
        <taxon>Arthrobacter</taxon>
    </lineage>
</organism>
<dbReference type="PIRSF" id="PIRSF000443">
    <property type="entry name" value="Homoser_Ac_trans"/>
    <property type="match status" value="1"/>
</dbReference>
<dbReference type="Gene3D" id="3.40.50.1820">
    <property type="entry name" value="alpha/beta hydrolase"/>
    <property type="match status" value="1"/>
</dbReference>
<evidence type="ECO:0000256" key="4">
    <source>
        <dbReference type="SAM" id="MobiDB-lite"/>
    </source>
</evidence>
<name>A0A3N0C4L1_9MICC</name>
<comment type="similarity">
    <text evidence="2">Belongs to the AB hydrolase superfamily. MetX family.</text>
</comment>
<comment type="subunit">
    <text evidence="2">Homodimer.</text>
</comment>
<feature type="domain" description="AB hydrolase-1" evidence="5">
    <location>
        <begin position="81"/>
        <end position="387"/>
    </location>
</feature>
<accession>A0A3N0C4L1</accession>
<dbReference type="Pfam" id="PF00561">
    <property type="entry name" value="Abhydrolase_1"/>
    <property type="match status" value="1"/>
</dbReference>
<keyword evidence="2 6" id="KW-0012">Acyltransferase</keyword>
<dbReference type="InterPro" id="IPR029058">
    <property type="entry name" value="AB_hydrolase_fold"/>
</dbReference>
<keyword evidence="2" id="KW-0486">Methionine biosynthesis</keyword>
<dbReference type="GO" id="GO:0009086">
    <property type="term" value="P:methionine biosynthetic process"/>
    <property type="evidence" value="ECO:0007669"/>
    <property type="project" value="UniProtKB-UniRule"/>
</dbReference>
<dbReference type="GO" id="GO:0005737">
    <property type="term" value="C:cytoplasm"/>
    <property type="evidence" value="ECO:0007669"/>
    <property type="project" value="UniProtKB-SubCell"/>
</dbReference>
<gene>
    <name evidence="2" type="primary">metXA</name>
    <name evidence="6" type="ORF">D7003_06075</name>
</gene>
<dbReference type="InterPro" id="IPR000073">
    <property type="entry name" value="AB_hydrolase_1"/>
</dbReference>
<dbReference type="EC" id="2.3.1.31" evidence="2"/>
<comment type="caution">
    <text evidence="2">Lacks conserved residue(s) required for the propagation of feature annotation.</text>
</comment>
<keyword evidence="1 2" id="KW-0808">Transferase</keyword>
<evidence type="ECO:0000313" key="7">
    <source>
        <dbReference type="Proteomes" id="UP000273807"/>
    </source>
</evidence>
<evidence type="ECO:0000256" key="1">
    <source>
        <dbReference type="ARBA" id="ARBA00022679"/>
    </source>
</evidence>
<evidence type="ECO:0000313" key="6">
    <source>
        <dbReference type="EMBL" id="RNL57633.1"/>
    </source>
</evidence>
<dbReference type="EMBL" id="RBED01000072">
    <property type="protein sequence ID" value="RNL57633.1"/>
    <property type="molecule type" value="Genomic_DNA"/>
</dbReference>
<dbReference type="HAMAP" id="MF_00296">
    <property type="entry name" value="MetX_acyltransf"/>
    <property type="match status" value="1"/>
</dbReference>
<dbReference type="PANTHER" id="PTHR32268:SF11">
    <property type="entry name" value="HOMOSERINE O-ACETYLTRANSFERASE"/>
    <property type="match status" value="1"/>
</dbReference>
<feature type="active site" evidence="2 3">
    <location>
        <position position="381"/>
    </location>
</feature>
<comment type="caution">
    <text evidence="6">The sequence shown here is derived from an EMBL/GenBank/DDBJ whole genome shotgun (WGS) entry which is preliminary data.</text>
</comment>
<comment type="subcellular location">
    <subcellularLocation>
        <location evidence="2">Cytoplasm</location>
    </subcellularLocation>
</comment>
<keyword evidence="2" id="KW-0028">Amino-acid biosynthesis</keyword>
<dbReference type="InterPro" id="IPR008220">
    <property type="entry name" value="HAT_MetX-like"/>
</dbReference>
<proteinExistence type="inferred from homology"/>